<evidence type="ECO:0000256" key="4">
    <source>
        <dbReference type="ARBA" id="ARBA00023125"/>
    </source>
</evidence>
<dbReference type="PANTHER" id="PTHR20338">
    <property type="entry name" value="NUCLEAR RESPIRATORY FACTOR 1"/>
    <property type="match status" value="1"/>
</dbReference>
<dbReference type="Pfam" id="PF10491">
    <property type="entry name" value="Nrf1_DNA-bind"/>
    <property type="match status" value="1"/>
</dbReference>
<evidence type="ECO:0000256" key="5">
    <source>
        <dbReference type="ARBA" id="ARBA00023163"/>
    </source>
</evidence>
<dbReference type="GO" id="GO:0003677">
    <property type="term" value="F:DNA binding"/>
    <property type="evidence" value="ECO:0007669"/>
    <property type="project" value="UniProtKB-KW"/>
</dbReference>
<comment type="subcellular location">
    <subcellularLocation>
        <location evidence="1">Nucleus</location>
    </subcellularLocation>
</comment>
<organism evidence="9">
    <name type="scientific">Hydra vulgaris</name>
    <name type="common">Hydra</name>
    <name type="synonym">Hydra attenuata</name>
    <dbReference type="NCBI Taxonomy" id="6087"/>
    <lineage>
        <taxon>Eukaryota</taxon>
        <taxon>Metazoa</taxon>
        <taxon>Cnidaria</taxon>
        <taxon>Hydrozoa</taxon>
        <taxon>Hydroidolina</taxon>
        <taxon>Anthoathecata</taxon>
        <taxon>Aplanulata</taxon>
        <taxon>Hydridae</taxon>
        <taxon>Hydra</taxon>
    </lineage>
</organism>
<reference evidence="9" key="1">
    <citation type="journal article" date="2013" name="Genome Biol. Evol.">
        <title>Punctuated emergences of genetic and phenotypic innovations in eumetazoan, bilaterian, euteleostome, and hominidae ancestors.</title>
        <authorList>
            <person name="Wenger Y."/>
            <person name="Galliot B."/>
        </authorList>
    </citation>
    <scope>NUCLEOTIDE SEQUENCE</scope>
    <source>
        <tissue evidence="9">Whole animals</tissue>
    </source>
</reference>
<evidence type="ECO:0000313" key="9">
    <source>
        <dbReference type="EMBL" id="CDG69885.1"/>
    </source>
</evidence>
<feature type="non-terminal residue" evidence="9">
    <location>
        <position position="1"/>
    </location>
</feature>
<feature type="domain" description="Nuclear respiratory factor 1 NLS/DNA-binding dimerisation" evidence="8">
    <location>
        <begin position="352"/>
        <end position="562"/>
    </location>
</feature>
<evidence type="ECO:0000259" key="8">
    <source>
        <dbReference type="Pfam" id="PF10491"/>
    </source>
</evidence>
<sequence length="648" mass="72598">MFIITPEAINPPTTSTPRSFELDDQSKIRSPNLSVLKFYAARTKCQAIILNVLAPLSVKELHDDSHKTRFASVSNDISNRRELKLSPVVRSFLPLEGVKEKLLDFADGETSKILTNKLKKELGVNFVGIGCGAHVVHNTLQYAVDGLPIELNALVMKIYKYFHVYTVRVTELKEFCDFVDMEYKKIMQHGNTRFLSLLATVKRISYMFEVLKSYFVSKENCPRVFQAFFESKTDVIFQQARKQDSAKHVLNNLERVEESYGEQIFMDQRIHQHTTVKLEDMTHVQVHGNIQRSNSLSMGHHHVGSMSDDMSDEPSSPESASFDDSDLLTTTTIGVVSDDIGDDVTAQLAAAGPIGMAAAAAIITGKRRKKHFSFETNPSIRKRQATRLLRKLKQLMTEYTTRVGQQACIVVCSPGKMGASFKCFGAAPLETIIRNRRNLILEDLENSLAQQAPSIQHHNPDLHELPPLVIEGIPTPVDKMTQAQLRAFIPIMLKYSTGRGKPGWGRDNTKPPWWPAEVPWANVRSDVRSDEEKKEISWTNALRRVVQNCYTYHGREELLDAFSTQDSSINQHQQSTQVFTSQYPHLVHTINNADGTVSIIQVDASGAVTTLSENATHSEATEAVATLAEVAASQGQRSVRILKINLHS</sequence>
<evidence type="ECO:0000256" key="6">
    <source>
        <dbReference type="ARBA" id="ARBA00023242"/>
    </source>
</evidence>
<evidence type="ECO:0000256" key="2">
    <source>
        <dbReference type="ARBA" id="ARBA00005713"/>
    </source>
</evidence>
<dbReference type="GO" id="GO:0006357">
    <property type="term" value="P:regulation of transcription by RNA polymerase II"/>
    <property type="evidence" value="ECO:0007669"/>
    <property type="project" value="InterPro"/>
</dbReference>
<keyword evidence="3" id="KW-0805">Transcription regulation</keyword>
<dbReference type="InterPro" id="IPR019525">
    <property type="entry name" value="Nrf1_NLS/DNA-bd_dimer"/>
</dbReference>
<name>T2MD78_HYDVU</name>
<dbReference type="OrthoDB" id="10031051at2759"/>
<dbReference type="EMBL" id="HAAD01003653">
    <property type="protein sequence ID" value="CDG69885.1"/>
    <property type="molecule type" value="mRNA"/>
</dbReference>
<feature type="region of interest" description="Disordered" evidence="7">
    <location>
        <begin position="295"/>
        <end position="324"/>
    </location>
</feature>
<feature type="compositionally biased region" description="Low complexity" evidence="7">
    <location>
        <begin position="305"/>
        <end position="320"/>
    </location>
</feature>
<dbReference type="AlphaFoldDB" id="T2MD78"/>
<keyword evidence="6" id="KW-0539">Nucleus</keyword>
<dbReference type="GO" id="GO:0005634">
    <property type="term" value="C:nucleus"/>
    <property type="evidence" value="ECO:0007669"/>
    <property type="project" value="UniProtKB-SubCell"/>
</dbReference>
<keyword evidence="5" id="KW-0804">Transcription</keyword>
<evidence type="ECO:0000256" key="3">
    <source>
        <dbReference type="ARBA" id="ARBA00023015"/>
    </source>
</evidence>
<protein>
    <submittedName>
        <fullName evidence="9">Nuclear respiratory factor 1</fullName>
    </submittedName>
</protein>
<dbReference type="GO" id="GO:0003700">
    <property type="term" value="F:DNA-binding transcription factor activity"/>
    <property type="evidence" value="ECO:0007669"/>
    <property type="project" value="InterPro"/>
</dbReference>
<accession>T2MD78</accession>
<comment type="similarity">
    <text evidence="2">Belongs to the NRF1/Ewg family.</text>
</comment>
<evidence type="ECO:0000256" key="7">
    <source>
        <dbReference type="SAM" id="MobiDB-lite"/>
    </source>
</evidence>
<evidence type="ECO:0000256" key="1">
    <source>
        <dbReference type="ARBA" id="ARBA00004123"/>
    </source>
</evidence>
<proteinExistence type="evidence at transcript level"/>
<dbReference type="InterPro" id="IPR039142">
    <property type="entry name" value="NRF1/Ewg"/>
</dbReference>
<keyword evidence="4" id="KW-0238">DNA-binding</keyword>
<gene>
    <name evidence="9" type="primary">NRF1</name>
</gene>